<reference evidence="11" key="1">
    <citation type="submission" date="2025-08" db="UniProtKB">
        <authorList>
            <consortium name="RefSeq"/>
        </authorList>
    </citation>
    <scope>IDENTIFICATION</scope>
</reference>
<dbReference type="GO" id="GO:0000981">
    <property type="term" value="F:DNA-binding transcription factor activity, RNA polymerase II-specific"/>
    <property type="evidence" value="ECO:0007669"/>
    <property type="project" value="TreeGrafter"/>
</dbReference>
<evidence type="ECO:0000256" key="3">
    <source>
        <dbReference type="ARBA" id="ARBA00022737"/>
    </source>
</evidence>
<keyword evidence="5" id="KW-0862">Zinc</keyword>
<keyword evidence="2" id="KW-0479">Metal-binding</keyword>
<proteinExistence type="predicted"/>
<feature type="domain" description="C2H2-type" evidence="9">
    <location>
        <begin position="38"/>
        <end position="66"/>
    </location>
</feature>
<accession>A0A3Q0INN3</accession>
<evidence type="ECO:0000259" key="9">
    <source>
        <dbReference type="PROSITE" id="PS50157"/>
    </source>
</evidence>
<keyword evidence="3" id="KW-0677">Repeat</keyword>
<dbReference type="GeneID" id="108252139"/>
<dbReference type="PANTHER" id="PTHR24394:SF29">
    <property type="entry name" value="MYONEURIN"/>
    <property type="match status" value="1"/>
</dbReference>
<dbReference type="PANTHER" id="PTHR24394">
    <property type="entry name" value="ZINC FINGER PROTEIN"/>
    <property type="match status" value="1"/>
</dbReference>
<evidence type="ECO:0000256" key="6">
    <source>
        <dbReference type="ARBA" id="ARBA00023242"/>
    </source>
</evidence>
<dbReference type="Proteomes" id="UP000079169">
    <property type="component" value="Unplaced"/>
</dbReference>
<gene>
    <name evidence="11" type="primary">LOC108252139</name>
</gene>
<evidence type="ECO:0000256" key="1">
    <source>
        <dbReference type="ARBA" id="ARBA00004123"/>
    </source>
</evidence>
<evidence type="ECO:0000256" key="2">
    <source>
        <dbReference type="ARBA" id="ARBA00022723"/>
    </source>
</evidence>
<evidence type="ECO:0000256" key="7">
    <source>
        <dbReference type="PROSITE-ProRule" id="PRU00042"/>
    </source>
</evidence>
<dbReference type="SMART" id="SM00355">
    <property type="entry name" value="ZnF_C2H2"/>
    <property type="match status" value="2"/>
</dbReference>
<dbReference type="GO" id="GO:0005634">
    <property type="term" value="C:nucleus"/>
    <property type="evidence" value="ECO:0007669"/>
    <property type="project" value="UniProtKB-SubCell"/>
</dbReference>
<dbReference type="AlphaFoldDB" id="A0A3Q0INN3"/>
<name>A0A3Q0INN3_DIACI</name>
<feature type="domain" description="C2H2-type" evidence="9">
    <location>
        <begin position="10"/>
        <end position="37"/>
    </location>
</feature>
<dbReference type="PaxDb" id="121845-A0A3Q0INN3"/>
<comment type="subcellular location">
    <subcellularLocation>
        <location evidence="1">Nucleus</location>
    </subcellularLocation>
</comment>
<dbReference type="KEGG" id="dci:108252139"/>
<feature type="compositionally biased region" description="Acidic residues" evidence="8">
    <location>
        <begin position="70"/>
        <end position="83"/>
    </location>
</feature>
<dbReference type="InterPro" id="IPR013087">
    <property type="entry name" value="Znf_C2H2_type"/>
</dbReference>
<sequence>MISHSTERPHNCPHCEKTFKRNQDLKFHLNQHTGERPYKCPFCPRTFASSGNCFSHRKRMHEGETLPDISLDEMSDNETEEAN</sequence>
<dbReference type="PROSITE" id="PS50157">
    <property type="entry name" value="ZINC_FINGER_C2H2_2"/>
    <property type="match status" value="2"/>
</dbReference>
<evidence type="ECO:0000256" key="5">
    <source>
        <dbReference type="ARBA" id="ARBA00022833"/>
    </source>
</evidence>
<keyword evidence="6" id="KW-0539">Nucleus</keyword>
<keyword evidence="10" id="KW-1185">Reference proteome</keyword>
<evidence type="ECO:0000256" key="8">
    <source>
        <dbReference type="SAM" id="MobiDB-lite"/>
    </source>
</evidence>
<protein>
    <submittedName>
        <fullName evidence="11">Protein krueppel-like</fullName>
    </submittedName>
</protein>
<dbReference type="GO" id="GO:0008270">
    <property type="term" value="F:zinc ion binding"/>
    <property type="evidence" value="ECO:0007669"/>
    <property type="project" value="UniProtKB-KW"/>
</dbReference>
<dbReference type="STRING" id="121845.A0A3Q0INN3"/>
<feature type="region of interest" description="Disordered" evidence="8">
    <location>
        <begin position="61"/>
        <end position="83"/>
    </location>
</feature>
<keyword evidence="4 7" id="KW-0863">Zinc-finger</keyword>
<dbReference type="Gene3D" id="3.30.160.60">
    <property type="entry name" value="Classic Zinc Finger"/>
    <property type="match status" value="2"/>
</dbReference>
<organism evidence="10 11">
    <name type="scientific">Diaphorina citri</name>
    <name type="common">Asian citrus psyllid</name>
    <dbReference type="NCBI Taxonomy" id="121845"/>
    <lineage>
        <taxon>Eukaryota</taxon>
        <taxon>Metazoa</taxon>
        <taxon>Ecdysozoa</taxon>
        <taxon>Arthropoda</taxon>
        <taxon>Hexapoda</taxon>
        <taxon>Insecta</taxon>
        <taxon>Pterygota</taxon>
        <taxon>Neoptera</taxon>
        <taxon>Paraneoptera</taxon>
        <taxon>Hemiptera</taxon>
        <taxon>Sternorrhyncha</taxon>
        <taxon>Psylloidea</taxon>
        <taxon>Psyllidae</taxon>
        <taxon>Diaphorininae</taxon>
        <taxon>Diaphorina</taxon>
    </lineage>
</organism>
<evidence type="ECO:0000313" key="10">
    <source>
        <dbReference type="Proteomes" id="UP000079169"/>
    </source>
</evidence>
<dbReference type="FunFam" id="3.30.160.60:FF:000072">
    <property type="entry name" value="zinc finger protein 143 isoform X1"/>
    <property type="match status" value="1"/>
</dbReference>
<evidence type="ECO:0000256" key="4">
    <source>
        <dbReference type="ARBA" id="ARBA00022771"/>
    </source>
</evidence>
<dbReference type="RefSeq" id="XP_026677914.1">
    <property type="nucleotide sequence ID" value="XM_026822113.1"/>
</dbReference>
<dbReference type="Pfam" id="PF13894">
    <property type="entry name" value="zf-C2H2_4"/>
    <property type="match status" value="2"/>
</dbReference>
<dbReference type="InterPro" id="IPR036236">
    <property type="entry name" value="Znf_C2H2_sf"/>
</dbReference>
<evidence type="ECO:0000313" key="11">
    <source>
        <dbReference type="RefSeq" id="XP_026677914.1"/>
    </source>
</evidence>
<dbReference type="SUPFAM" id="SSF57667">
    <property type="entry name" value="beta-beta-alpha zinc fingers"/>
    <property type="match status" value="1"/>
</dbReference>
<dbReference type="PROSITE" id="PS00028">
    <property type="entry name" value="ZINC_FINGER_C2H2_1"/>
    <property type="match status" value="2"/>
</dbReference>